<dbReference type="PANTHER" id="PTHR44845">
    <property type="entry name" value="CARRIER DOMAIN-CONTAINING PROTEIN"/>
    <property type="match status" value="1"/>
</dbReference>
<dbReference type="InterPro" id="IPR009081">
    <property type="entry name" value="PP-bd_ACP"/>
</dbReference>
<reference evidence="4 5" key="1">
    <citation type="submission" date="2020-04" db="EMBL/GenBank/DDBJ databases">
        <title>Description of novel Gluconacetobacter.</title>
        <authorList>
            <person name="Sombolestani A."/>
        </authorList>
    </citation>
    <scope>NUCLEOTIDE SEQUENCE [LARGE SCALE GENOMIC DNA]</scope>
    <source>
        <strain evidence="4 5">LMG 19747</strain>
    </source>
</reference>
<dbReference type="PANTHER" id="PTHR44845:SF6">
    <property type="entry name" value="BETA-ALANINE-ACTIVATING ENZYME"/>
    <property type="match status" value="1"/>
</dbReference>
<dbReference type="AlphaFoldDB" id="A0A7W4IGE5"/>
<keyword evidence="2" id="KW-0597">Phosphoprotein</keyword>
<dbReference type="Proteomes" id="UP000589085">
    <property type="component" value="Unassembled WGS sequence"/>
</dbReference>
<dbReference type="PROSITE" id="PS50075">
    <property type="entry name" value="CARRIER"/>
    <property type="match status" value="1"/>
</dbReference>
<organism evidence="4 5">
    <name type="scientific">Gluconacetobacter sacchari</name>
    <dbReference type="NCBI Taxonomy" id="92759"/>
    <lineage>
        <taxon>Bacteria</taxon>
        <taxon>Pseudomonadati</taxon>
        <taxon>Pseudomonadota</taxon>
        <taxon>Alphaproteobacteria</taxon>
        <taxon>Acetobacterales</taxon>
        <taxon>Acetobacteraceae</taxon>
        <taxon>Gluconacetobacter</taxon>
    </lineage>
</organism>
<name>A0A7W4IGE5_9PROT</name>
<dbReference type="GO" id="GO:0031177">
    <property type="term" value="F:phosphopantetheine binding"/>
    <property type="evidence" value="ECO:0007669"/>
    <property type="project" value="InterPro"/>
</dbReference>
<dbReference type="CDD" id="cd05930">
    <property type="entry name" value="A_NRPS"/>
    <property type="match status" value="1"/>
</dbReference>
<evidence type="ECO:0000256" key="1">
    <source>
        <dbReference type="ARBA" id="ARBA00022450"/>
    </source>
</evidence>
<dbReference type="InterPro" id="IPR036291">
    <property type="entry name" value="NAD(P)-bd_dom_sf"/>
</dbReference>
<comment type="caution">
    <text evidence="4">The sequence shown here is derived from an EMBL/GenBank/DDBJ whole genome shotgun (WGS) entry which is preliminary data.</text>
</comment>
<dbReference type="Pfam" id="PF00501">
    <property type="entry name" value="AMP-binding"/>
    <property type="match status" value="1"/>
</dbReference>
<sequence>MAYDVPITGTSVLSLILDCAATNRDSIAVIHGRNSLTYSELVACAYYNATRLKEVGVAKGTTLLCAAPTGVQLPISWLSSMMLGAIFIPVDPGWPQHRVEEIISTSTPAAILTTGSEERILNYLHDANFIKIETKLNGDSSEWEMADLSTGDIMYGFFTSGTTGSAKCALNIHGGVQNRFQYMTRRFGHGHVAFQNSSPCFDSSIWQLLWPLASGGSVVLPDERRAVDVISTVALIEKHRATITDFVPSLFRLLVKSLNVGTVKPEQLTSLRHILIGGEAADGTSIRDFMRHVPNCALVNTYGHTEASIGMVFHDITREDLARIPLGSPIDNTFVLVVDKTMAPVPDGEVGEIVVGGACVGRGYLGQPELTSRCFLPNPYEGTKGETVYRTGDYGRMNGKGLLEYVGRSGDQIKVFGVRVELEDVASAAKRTLPEIEQAIPLVISASEGNDILCLAYVGEKEYEPSLMRQNLSSCLPLTHVPKYFLRLGDLPLSDNGKIDKKVIHAIFESKLNAVRQDIGHPQETSVPGRVYSSFARVLGRRKFPTDANFFDIGGSSLDAINLAIDLEQSTGFHLDVSTVYRYPSVRALADYLQRGGTPEAPDNEITLPILDHFRVAEPVEPRGRPKTILITGATGFVGASCLANILRETSYDVYTIARADDSLHANARVWKELHQFEVNEKSVASRLTVIKGDLAAERFGLDHQTFEQLLSNIDEVIHCASEVNFLKEPDLLYRSNVTATEKVLRFCGMVQAKRLHHISSLAVVPFHPQSGDSQIKYSAGVGSGYGVTKYLAEVIVKKAKALGLEAEIYRLDDVLPSAVFGYRNKRSIFDIFVRTCLREGVYPAEAGEIRYLSTDQVSEMIVNRIGLTDWGAPEGSTIQVVSPIAISIEQMLLHAAQRRGLLLRQLPYQEFLHALEVSSHSDSKLLKTVIPEYSTVVRGRRVFEITMVADQPGSSGKCALPVADGEAIRTGCFDRFIDAVVNDITAVSSQE</sequence>
<gene>
    <name evidence="4" type="ORF">HLH48_20165</name>
</gene>
<evidence type="ECO:0000256" key="2">
    <source>
        <dbReference type="ARBA" id="ARBA00022553"/>
    </source>
</evidence>
<protein>
    <submittedName>
        <fullName evidence="4">AMP-binding protein</fullName>
    </submittedName>
</protein>
<proteinExistence type="predicted"/>
<dbReference type="SUPFAM" id="SSF51735">
    <property type="entry name" value="NAD(P)-binding Rossmann-fold domains"/>
    <property type="match status" value="1"/>
</dbReference>
<dbReference type="EMBL" id="JABEQJ010000038">
    <property type="protein sequence ID" value="MBB2162438.1"/>
    <property type="molecule type" value="Genomic_DNA"/>
</dbReference>
<dbReference type="SUPFAM" id="SSF47336">
    <property type="entry name" value="ACP-like"/>
    <property type="match status" value="1"/>
</dbReference>
<dbReference type="InterPro" id="IPR042099">
    <property type="entry name" value="ANL_N_sf"/>
</dbReference>
<dbReference type="RefSeq" id="WP_182999258.1">
    <property type="nucleotide sequence ID" value="NZ_JABEQJ010000038.1"/>
</dbReference>
<dbReference type="InterPro" id="IPR013120">
    <property type="entry name" value="FAR_NAD-bd"/>
</dbReference>
<dbReference type="Gene3D" id="1.10.1200.10">
    <property type="entry name" value="ACP-like"/>
    <property type="match status" value="1"/>
</dbReference>
<dbReference type="InterPro" id="IPR045851">
    <property type="entry name" value="AMP-bd_C_sf"/>
</dbReference>
<keyword evidence="1" id="KW-0596">Phosphopantetheine</keyword>
<dbReference type="Pfam" id="PF07993">
    <property type="entry name" value="NAD_binding_4"/>
    <property type="match status" value="1"/>
</dbReference>
<evidence type="ECO:0000313" key="4">
    <source>
        <dbReference type="EMBL" id="MBB2162438.1"/>
    </source>
</evidence>
<evidence type="ECO:0000313" key="5">
    <source>
        <dbReference type="Proteomes" id="UP000589085"/>
    </source>
</evidence>
<evidence type="ECO:0000259" key="3">
    <source>
        <dbReference type="PROSITE" id="PS50075"/>
    </source>
</evidence>
<dbReference type="SUPFAM" id="SSF56801">
    <property type="entry name" value="Acetyl-CoA synthetase-like"/>
    <property type="match status" value="1"/>
</dbReference>
<feature type="domain" description="Carrier" evidence="3">
    <location>
        <begin position="522"/>
        <end position="597"/>
    </location>
</feature>
<dbReference type="InterPro" id="IPR020806">
    <property type="entry name" value="PKS_PP-bd"/>
</dbReference>
<dbReference type="Pfam" id="PF00550">
    <property type="entry name" value="PP-binding"/>
    <property type="match status" value="1"/>
</dbReference>
<dbReference type="Gene3D" id="3.30.300.30">
    <property type="match status" value="1"/>
</dbReference>
<dbReference type="SMART" id="SM00823">
    <property type="entry name" value="PKS_PP"/>
    <property type="match status" value="1"/>
</dbReference>
<dbReference type="Gene3D" id="3.40.50.720">
    <property type="entry name" value="NAD(P)-binding Rossmann-like Domain"/>
    <property type="match status" value="1"/>
</dbReference>
<accession>A0A7W4IGE5</accession>
<dbReference type="Gene3D" id="3.40.50.12780">
    <property type="entry name" value="N-terminal domain of ligase-like"/>
    <property type="match status" value="1"/>
</dbReference>
<dbReference type="InterPro" id="IPR036736">
    <property type="entry name" value="ACP-like_sf"/>
</dbReference>
<dbReference type="InterPro" id="IPR000873">
    <property type="entry name" value="AMP-dep_synth/lig_dom"/>
</dbReference>